<dbReference type="GO" id="GO:0003879">
    <property type="term" value="F:ATP phosphoribosyltransferase activity"/>
    <property type="evidence" value="ECO:0007669"/>
    <property type="project" value="UniProtKB-UniRule"/>
</dbReference>
<protein>
    <recommendedName>
        <fullName evidence="4 10">ATP phosphoribosyltransferase</fullName>
        <ecNumber evidence="3 10">2.4.2.17</ecNumber>
    </recommendedName>
</protein>
<dbReference type="Gene3D" id="3.40.190.10">
    <property type="entry name" value="Periplasmic binding protein-like II"/>
    <property type="match status" value="2"/>
</dbReference>
<dbReference type="PROSITE" id="PS01316">
    <property type="entry name" value="ATP_P_PHORIBOSYLTR"/>
    <property type="match status" value="1"/>
</dbReference>
<dbReference type="PANTHER" id="PTHR21403">
    <property type="entry name" value="ATP PHOSPHORIBOSYLTRANSFERASE ATP-PRTASE"/>
    <property type="match status" value="1"/>
</dbReference>
<dbReference type="OrthoDB" id="9806435at2"/>
<evidence type="ECO:0000256" key="8">
    <source>
        <dbReference type="ARBA" id="ARBA00023102"/>
    </source>
</evidence>
<feature type="domain" description="ATP phosphoribosyltransferase catalytic" evidence="11">
    <location>
        <begin position="58"/>
        <end position="216"/>
    </location>
</feature>
<evidence type="ECO:0000256" key="3">
    <source>
        <dbReference type="ARBA" id="ARBA00011946"/>
    </source>
</evidence>
<keyword evidence="5" id="KW-0028">Amino-acid biosynthesis</keyword>
<proteinExistence type="predicted"/>
<gene>
    <name evidence="12" type="ORF">SGCZBJ_25005</name>
</gene>
<dbReference type="InterPro" id="IPR013820">
    <property type="entry name" value="ATP_PRibTrfase_cat"/>
</dbReference>
<evidence type="ECO:0000256" key="6">
    <source>
        <dbReference type="ARBA" id="ARBA00022676"/>
    </source>
</evidence>
<dbReference type="AlphaFoldDB" id="A0A2N5CYM5"/>
<accession>A0A2N5CYM5</accession>
<keyword evidence="8" id="KW-0368">Histidine biosynthesis</keyword>
<dbReference type="SUPFAM" id="SSF53850">
    <property type="entry name" value="Periplasmic binding protein-like II"/>
    <property type="match status" value="1"/>
</dbReference>
<reference evidence="12 13" key="1">
    <citation type="submission" date="2017-12" db="EMBL/GenBank/DDBJ databases">
        <title>The genome sequence of Caulobacter sp. 410.</title>
        <authorList>
            <person name="Gao J."/>
            <person name="Mao X."/>
            <person name="Sun J."/>
        </authorList>
    </citation>
    <scope>NUCLEOTIDE SEQUENCE [LARGE SCALE GENOMIC DNA]</scope>
    <source>
        <strain evidence="12 13">410</strain>
    </source>
</reference>
<dbReference type="EC" id="2.4.2.17" evidence="3 10"/>
<keyword evidence="7 12" id="KW-0808">Transferase</keyword>
<dbReference type="GO" id="GO:0005737">
    <property type="term" value="C:cytoplasm"/>
    <property type="evidence" value="ECO:0007669"/>
    <property type="project" value="InterPro"/>
</dbReference>
<dbReference type="RefSeq" id="WP_101720607.1">
    <property type="nucleotide sequence ID" value="NZ_PJRS01000049.1"/>
</dbReference>
<evidence type="ECO:0000256" key="4">
    <source>
        <dbReference type="ARBA" id="ARBA00020998"/>
    </source>
</evidence>
<evidence type="ECO:0000313" key="12">
    <source>
        <dbReference type="EMBL" id="PLR18895.1"/>
    </source>
</evidence>
<comment type="function">
    <text evidence="9">Catalyzes the condensation of ATP and 5-phosphoribose 1-diphosphate to form N'-(5'-phosphoribosyl)-ATP (PR-ATP). Has a crucial role in the pathway because the rate of histidine biosynthesis seems to be controlled primarily by regulation of HisG enzymatic activity.</text>
</comment>
<dbReference type="InterPro" id="IPR001348">
    <property type="entry name" value="ATP_PRibTrfase_HisG"/>
</dbReference>
<evidence type="ECO:0000256" key="5">
    <source>
        <dbReference type="ARBA" id="ARBA00022605"/>
    </source>
</evidence>
<comment type="caution">
    <text evidence="12">The sequence shown here is derived from an EMBL/GenBank/DDBJ whole genome shotgun (WGS) entry which is preliminary data.</text>
</comment>
<evidence type="ECO:0000259" key="11">
    <source>
        <dbReference type="Pfam" id="PF01634"/>
    </source>
</evidence>
<dbReference type="Proteomes" id="UP000234479">
    <property type="component" value="Unassembled WGS sequence"/>
</dbReference>
<comment type="catalytic activity">
    <reaction evidence="1">
        <text>1-(5-phospho-beta-D-ribosyl)-ATP + diphosphate = 5-phospho-alpha-D-ribose 1-diphosphate + ATP</text>
        <dbReference type="Rhea" id="RHEA:18473"/>
        <dbReference type="ChEBI" id="CHEBI:30616"/>
        <dbReference type="ChEBI" id="CHEBI:33019"/>
        <dbReference type="ChEBI" id="CHEBI:58017"/>
        <dbReference type="ChEBI" id="CHEBI:73183"/>
        <dbReference type="EC" id="2.4.2.17"/>
    </reaction>
</comment>
<organism evidence="12 13">
    <name type="scientific">Caulobacter zeae</name>
    <dbReference type="NCBI Taxonomy" id="2055137"/>
    <lineage>
        <taxon>Bacteria</taxon>
        <taxon>Pseudomonadati</taxon>
        <taxon>Pseudomonadota</taxon>
        <taxon>Alphaproteobacteria</taxon>
        <taxon>Caulobacterales</taxon>
        <taxon>Caulobacteraceae</taxon>
        <taxon>Caulobacter</taxon>
    </lineage>
</organism>
<evidence type="ECO:0000256" key="1">
    <source>
        <dbReference type="ARBA" id="ARBA00000915"/>
    </source>
</evidence>
<dbReference type="InterPro" id="IPR018198">
    <property type="entry name" value="ATP_PRibTrfase_CS"/>
</dbReference>
<sequence length="335" mass="35017">MTTDTPMIFAIPSKGRLKEQVEAWLAECGFRVEMTGGARGYSAELSGLPGVSVRLLSAGDIAAGLDSGDLHLGVTGEDLLRERGDDMDSRVMLLRALGFGRADLVVTAPKSWLDVDTMADIDEVGHLHLAKTGRRLRVATKYVTQTRAFFARHGVADYRIVESSGATEGAPAAGAAELVVDITTTGATLAANGLKVLSDGVILKSQAQLTASLVTPWTEGQLDSLARLLSVVEAKGRARTLATLVWPAEQDAAGQAAVAPFVEAGGSRRANGALLATGDLFAAAAALAQAGVEPVTVSRPDYVFESRSAVLEALKGRLNGRYLTSMSKITEPNGA</sequence>
<evidence type="ECO:0000256" key="9">
    <source>
        <dbReference type="ARBA" id="ARBA00024861"/>
    </source>
</evidence>
<dbReference type="Pfam" id="PF01634">
    <property type="entry name" value="HisG"/>
    <property type="match status" value="1"/>
</dbReference>
<dbReference type="EMBL" id="PJRS01000049">
    <property type="protein sequence ID" value="PLR18895.1"/>
    <property type="molecule type" value="Genomic_DNA"/>
</dbReference>
<evidence type="ECO:0000256" key="10">
    <source>
        <dbReference type="NCBIfam" id="TIGR00070"/>
    </source>
</evidence>
<dbReference type="GO" id="GO:0000105">
    <property type="term" value="P:L-histidine biosynthetic process"/>
    <property type="evidence" value="ECO:0007669"/>
    <property type="project" value="UniProtKB-UniRule"/>
</dbReference>
<evidence type="ECO:0000256" key="7">
    <source>
        <dbReference type="ARBA" id="ARBA00022679"/>
    </source>
</evidence>
<name>A0A2N5CYM5_9CAUL</name>
<dbReference type="UniPathway" id="UPA00031">
    <property type="reaction ID" value="UER00006"/>
</dbReference>
<dbReference type="NCBIfam" id="TIGR00070">
    <property type="entry name" value="hisG"/>
    <property type="match status" value="1"/>
</dbReference>
<keyword evidence="13" id="KW-1185">Reference proteome</keyword>
<evidence type="ECO:0000256" key="2">
    <source>
        <dbReference type="ARBA" id="ARBA00004667"/>
    </source>
</evidence>
<dbReference type="PANTHER" id="PTHR21403:SF8">
    <property type="entry name" value="ATP PHOSPHORIBOSYLTRANSFERASE"/>
    <property type="match status" value="1"/>
</dbReference>
<evidence type="ECO:0000313" key="13">
    <source>
        <dbReference type="Proteomes" id="UP000234479"/>
    </source>
</evidence>
<comment type="pathway">
    <text evidence="2">Amino-acid biosynthesis; L-histidine biosynthesis; L-histidine from 5-phospho-alpha-D-ribose 1-diphosphate: step 1/9.</text>
</comment>
<keyword evidence="6 12" id="KW-0328">Glycosyltransferase</keyword>